<evidence type="ECO:0000259" key="5">
    <source>
        <dbReference type="Pfam" id="PF00441"/>
    </source>
</evidence>
<dbReference type="CDD" id="cd00567">
    <property type="entry name" value="ACAD"/>
    <property type="match status" value="1"/>
</dbReference>
<evidence type="ECO:0000256" key="1">
    <source>
        <dbReference type="ARBA" id="ARBA00001974"/>
    </source>
</evidence>
<dbReference type="InterPro" id="IPR013786">
    <property type="entry name" value="AcylCoA_DH/ox_N"/>
</dbReference>
<dbReference type="OrthoDB" id="10016597at2759"/>
<evidence type="ECO:0000256" key="3">
    <source>
        <dbReference type="ARBA" id="ARBA00022630"/>
    </source>
</evidence>
<accession>A0A1B8GK64</accession>
<keyword evidence="8" id="KW-1185">Reference proteome</keyword>
<keyword evidence="4" id="KW-0274">FAD</keyword>
<reference evidence="8" key="2">
    <citation type="journal article" date="2018" name="Nat. Commun.">
        <title>Extreme sensitivity to ultraviolet light in the fungal pathogen causing white-nose syndrome of bats.</title>
        <authorList>
            <person name="Palmer J.M."/>
            <person name="Drees K.P."/>
            <person name="Foster J.T."/>
            <person name="Lindner D.L."/>
        </authorList>
    </citation>
    <scope>NUCLEOTIDE SEQUENCE [LARGE SCALE GENOMIC DNA]</scope>
    <source>
        <strain evidence="8">UAMH 10579</strain>
    </source>
</reference>
<dbReference type="Pfam" id="PF00441">
    <property type="entry name" value="Acyl-CoA_dh_1"/>
    <property type="match status" value="1"/>
</dbReference>
<dbReference type="RefSeq" id="XP_018129970.1">
    <property type="nucleotide sequence ID" value="XM_018275209.2"/>
</dbReference>
<comment type="cofactor">
    <cofactor evidence="1">
        <name>FAD</name>
        <dbReference type="ChEBI" id="CHEBI:57692"/>
    </cofactor>
</comment>
<dbReference type="AlphaFoldDB" id="A0A1B8GK64"/>
<feature type="domain" description="Acyl-CoA dehydrogenase/oxidase N-terminal" evidence="6">
    <location>
        <begin position="11"/>
        <end position="124"/>
    </location>
</feature>
<dbReference type="Pfam" id="PF02771">
    <property type="entry name" value="Acyl-CoA_dh_N"/>
    <property type="match status" value="1"/>
</dbReference>
<dbReference type="GO" id="GO:0003995">
    <property type="term" value="F:acyl-CoA dehydrogenase activity"/>
    <property type="evidence" value="ECO:0007669"/>
    <property type="project" value="TreeGrafter"/>
</dbReference>
<evidence type="ECO:0000313" key="7">
    <source>
        <dbReference type="EMBL" id="OBT96237.1"/>
    </source>
</evidence>
<evidence type="ECO:0000259" key="6">
    <source>
        <dbReference type="Pfam" id="PF02771"/>
    </source>
</evidence>
<dbReference type="InterPro" id="IPR036250">
    <property type="entry name" value="AcylCo_DH-like_C"/>
</dbReference>
<keyword evidence="3" id="KW-0285">Flavoprotein</keyword>
<sequence>MPVDFQLSPSEAGIRNAAAGFAATVLKDAKKDYMKFAEHHQRFQSTKPIYEKAVQGGLIKGQVPAQLGGTGGSLVEAAILVEEMYAVEPAASLTIFATGLGLTPLVLTGKPEHKEFLAPFLSGEGAPLASLVFSEPGGVANFLEKGAPGLNTTAEQVGDEWVINGEKLWATNSAGWDFKGADLQCVVCRATKPSSDEPADALMIIMVTTEDVKRNDPGAFSVLRHVSTAGHTACSGPHIKYTNMRVPAKNVLCAAGTAAPIVLGSFDLSAVLVGAMGVGIMRAAFDAALEFAKGDNRRGAVPLLQRQAVADLMINIKMQTEACRALTWKAANSIQNGPGDYNARRELALSAKIYCSDAAVKACIEAINVVGVNAYDADRPFADLLNNAMVLPIFDGGNVGIRRRHMQELMLSEDYDAWASTYGPSK</sequence>
<dbReference type="InterPro" id="IPR009075">
    <property type="entry name" value="AcylCo_DH/oxidase_C"/>
</dbReference>
<evidence type="ECO:0000256" key="4">
    <source>
        <dbReference type="ARBA" id="ARBA00022827"/>
    </source>
</evidence>
<reference evidence="7 8" key="1">
    <citation type="submission" date="2016-03" db="EMBL/GenBank/DDBJ databases">
        <title>Comparative genomics of Pseudogymnoascus destructans, the fungus causing white-nose syndrome of bats.</title>
        <authorList>
            <person name="Palmer J.M."/>
            <person name="Drees K.P."/>
            <person name="Foster J.T."/>
            <person name="Lindner D.L."/>
        </authorList>
    </citation>
    <scope>NUCLEOTIDE SEQUENCE [LARGE SCALE GENOMIC DNA]</scope>
    <source>
        <strain evidence="7 8">UAMH 10579</strain>
    </source>
</reference>
<evidence type="ECO:0000313" key="8">
    <source>
        <dbReference type="Proteomes" id="UP000091956"/>
    </source>
</evidence>
<dbReference type="GO" id="GO:0050660">
    <property type="term" value="F:flavin adenine dinucleotide binding"/>
    <property type="evidence" value="ECO:0007669"/>
    <property type="project" value="InterPro"/>
</dbReference>
<dbReference type="SUPFAM" id="SSF47203">
    <property type="entry name" value="Acyl-CoA dehydrogenase C-terminal domain-like"/>
    <property type="match status" value="1"/>
</dbReference>
<dbReference type="InterPro" id="IPR046373">
    <property type="entry name" value="Acyl-CoA_Oxase/DH_mid-dom_sf"/>
</dbReference>
<dbReference type="EMBL" id="KV460229">
    <property type="protein sequence ID" value="OBT96237.1"/>
    <property type="molecule type" value="Genomic_DNA"/>
</dbReference>
<comment type="similarity">
    <text evidence="2">Belongs to the acyl-CoA dehydrogenase family.</text>
</comment>
<dbReference type="PANTHER" id="PTHR43884:SF12">
    <property type="entry name" value="ISOVALERYL-COA DEHYDROGENASE, MITOCHONDRIAL-RELATED"/>
    <property type="match status" value="1"/>
</dbReference>
<dbReference type="InterPro" id="IPR037069">
    <property type="entry name" value="AcylCoA_DH/ox_N_sf"/>
</dbReference>
<protein>
    <recommendedName>
        <fullName evidence="9">Acyl-CoA dehydrogenase</fullName>
    </recommendedName>
</protein>
<proteinExistence type="inferred from homology"/>
<dbReference type="GeneID" id="28839135"/>
<evidence type="ECO:0008006" key="9">
    <source>
        <dbReference type="Google" id="ProtNLM"/>
    </source>
</evidence>
<dbReference type="STRING" id="342668.A0A1B8GK64"/>
<feature type="domain" description="Acyl-CoA dehydrogenase/oxidase C-terminal" evidence="5">
    <location>
        <begin position="261"/>
        <end position="406"/>
    </location>
</feature>
<dbReference type="Gene3D" id="1.10.540.10">
    <property type="entry name" value="Acyl-CoA dehydrogenase/oxidase, N-terminal domain"/>
    <property type="match status" value="1"/>
</dbReference>
<dbReference type="Gene3D" id="2.40.110.10">
    <property type="entry name" value="Butyryl-CoA Dehydrogenase, subunit A, domain 2"/>
    <property type="match status" value="1"/>
</dbReference>
<dbReference type="PANTHER" id="PTHR43884">
    <property type="entry name" value="ACYL-COA DEHYDROGENASE"/>
    <property type="match status" value="1"/>
</dbReference>
<dbReference type="GO" id="GO:0046359">
    <property type="term" value="P:butyrate catabolic process"/>
    <property type="evidence" value="ECO:0007669"/>
    <property type="project" value="TreeGrafter"/>
</dbReference>
<dbReference type="GO" id="GO:0033539">
    <property type="term" value="P:fatty acid beta-oxidation using acyl-CoA dehydrogenase"/>
    <property type="evidence" value="ECO:0007669"/>
    <property type="project" value="TreeGrafter"/>
</dbReference>
<evidence type="ECO:0000256" key="2">
    <source>
        <dbReference type="ARBA" id="ARBA00009347"/>
    </source>
</evidence>
<dbReference type="Proteomes" id="UP000091956">
    <property type="component" value="Unassembled WGS sequence"/>
</dbReference>
<dbReference type="SUPFAM" id="SSF56645">
    <property type="entry name" value="Acyl-CoA dehydrogenase NM domain-like"/>
    <property type="match status" value="1"/>
</dbReference>
<dbReference type="InterPro" id="IPR009100">
    <property type="entry name" value="AcylCoA_DH/oxidase_NM_dom_sf"/>
</dbReference>
<gene>
    <name evidence="7" type="ORF">VE01_05749</name>
</gene>
<name>A0A1B8GK64_9PEZI</name>
<organism evidence="7 8">
    <name type="scientific">Pseudogymnoascus verrucosus</name>
    <dbReference type="NCBI Taxonomy" id="342668"/>
    <lineage>
        <taxon>Eukaryota</taxon>
        <taxon>Fungi</taxon>
        <taxon>Dikarya</taxon>
        <taxon>Ascomycota</taxon>
        <taxon>Pezizomycotina</taxon>
        <taxon>Leotiomycetes</taxon>
        <taxon>Thelebolales</taxon>
        <taxon>Thelebolaceae</taxon>
        <taxon>Pseudogymnoascus</taxon>
    </lineage>
</organism>
<dbReference type="Gene3D" id="1.20.140.10">
    <property type="entry name" value="Butyryl-CoA Dehydrogenase, subunit A, domain 3"/>
    <property type="match status" value="1"/>
</dbReference>